<dbReference type="InterPro" id="IPR025392">
    <property type="entry name" value="DUF4124"/>
</dbReference>
<feature type="region of interest" description="Disordered" evidence="1">
    <location>
        <begin position="212"/>
        <end position="242"/>
    </location>
</feature>
<feature type="chain" id="PRO_5038016158" evidence="2">
    <location>
        <begin position="25"/>
        <end position="242"/>
    </location>
</feature>
<feature type="signal peptide" evidence="2">
    <location>
        <begin position="1"/>
        <end position="24"/>
    </location>
</feature>
<evidence type="ECO:0000313" key="4">
    <source>
        <dbReference type="EMBL" id="MBH9551754.1"/>
    </source>
</evidence>
<sequence length="242" mass="26415">MIRRLAWMWKASLALTAISTAAWGQSASPTPAGPKIYSCVTADGRRLTSDRPIPECQGREQTLHRSDGTVRAKVAPAKSPEEKAADEVLQRELLAKKAALDDAIRHDRNLMARFKNRAAHDLARAAALDDLDAATGVTQRRLASLAKERKGLDDEAEFYKKKTLPPKLKQALDANDAATEAQKLFLEQQSAERGRVNRRYDLELTRLQKLWAGAPPGSLGPPPSAHESEPPPSAASVSGARR</sequence>
<evidence type="ECO:0000256" key="2">
    <source>
        <dbReference type="SAM" id="SignalP"/>
    </source>
</evidence>
<protein>
    <submittedName>
        <fullName evidence="4">DUF4124 domain-containing protein</fullName>
    </submittedName>
</protein>
<reference evidence="4" key="1">
    <citation type="submission" date="2020-12" db="EMBL/GenBank/DDBJ databases">
        <title>The genome sequence of Inhella sp. 4Y17.</title>
        <authorList>
            <person name="Liu Y."/>
        </authorList>
    </citation>
    <scope>NUCLEOTIDE SEQUENCE</scope>
    <source>
        <strain evidence="4">4Y10</strain>
    </source>
</reference>
<evidence type="ECO:0000313" key="5">
    <source>
        <dbReference type="Proteomes" id="UP000620139"/>
    </source>
</evidence>
<gene>
    <name evidence="4" type="ORF">I7X43_02730</name>
</gene>
<dbReference type="AlphaFoldDB" id="A0A931ITC5"/>
<name>A0A931ITC5_9BURK</name>
<keyword evidence="5" id="KW-1185">Reference proteome</keyword>
<evidence type="ECO:0000256" key="1">
    <source>
        <dbReference type="SAM" id="MobiDB-lite"/>
    </source>
</evidence>
<feature type="domain" description="DUF4124" evidence="3">
    <location>
        <begin position="27"/>
        <end position="85"/>
    </location>
</feature>
<dbReference type="Proteomes" id="UP000620139">
    <property type="component" value="Unassembled WGS sequence"/>
</dbReference>
<organism evidence="4 5">
    <name type="scientific">Inhella gelatinilytica</name>
    <dbReference type="NCBI Taxonomy" id="2795030"/>
    <lineage>
        <taxon>Bacteria</taxon>
        <taxon>Pseudomonadati</taxon>
        <taxon>Pseudomonadota</taxon>
        <taxon>Betaproteobacteria</taxon>
        <taxon>Burkholderiales</taxon>
        <taxon>Sphaerotilaceae</taxon>
        <taxon>Inhella</taxon>
    </lineage>
</organism>
<comment type="caution">
    <text evidence="4">The sequence shown here is derived from an EMBL/GenBank/DDBJ whole genome shotgun (WGS) entry which is preliminary data.</text>
</comment>
<evidence type="ECO:0000259" key="3">
    <source>
        <dbReference type="Pfam" id="PF13511"/>
    </source>
</evidence>
<proteinExistence type="predicted"/>
<dbReference type="Pfam" id="PF13511">
    <property type="entry name" value="DUF4124"/>
    <property type="match status" value="1"/>
</dbReference>
<keyword evidence="2" id="KW-0732">Signal</keyword>
<accession>A0A931ITC5</accession>
<dbReference type="RefSeq" id="WP_198099355.1">
    <property type="nucleotide sequence ID" value="NZ_JAEDAL010000001.1"/>
</dbReference>
<dbReference type="EMBL" id="JAEDAL010000001">
    <property type="protein sequence ID" value="MBH9551754.1"/>
    <property type="molecule type" value="Genomic_DNA"/>
</dbReference>